<dbReference type="GO" id="GO:0005829">
    <property type="term" value="C:cytosol"/>
    <property type="evidence" value="ECO:0007669"/>
    <property type="project" value="TreeGrafter"/>
</dbReference>
<dbReference type="AlphaFoldDB" id="A0A239T2E9"/>
<dbReference type="SMART" id="SM00530">
    <property type="entry name" value="HTH_XRE"/>
    <property type="match status" value="1"/>
</dbReference>
<dbReference type="PROSITE" id="PS50943">
    <property type="entry name" value="HTH_CROC1"/>
    <property type="match status" value="1"/>
</dbReference>
<dbReference type="PANTHER" id="PTHR46797:SF1">
    <property type="entry name" value="METHYLPHOSPHONATE SYNTHASE"/>
    <property type="match status" value="1"/>
</dbReference>
<name>A0A239T2E9_9STRE</name>
<dbReference type="Proteomes" id="UP000215185">
    <property type="component" value="Chromosome 1"/>
</dbReference>
<dbReference type="InterPro" id="IPR001387">
    <property type="entry name" value="Cro/C1-type_HTH"/>
</dbReference>
<evidence type="ECO:0000259" key="2">
    <source>
        <dbReference type="PROSITE" id="PS50943"/>
    </source>
</evidence>
<dbReference type="Gene3D" id="1.10.260.40">
    <property type="entry name" value="lambda repressor-like DNA-binding domains"/>
    <property type="match status" value="1"/>
</dbReference>
<dbReference type="STRING" id="1123308.GCA_000380085_01613"/>
<keyword evidence="1" id="KW-0238">DNA-binding</keyword>
<dbReference type="CDD" id="cd00093">
    <property type="entry name" value="HTH_XRE"/>
    <property type="match status" value="1"/>
</dbReference>
<dbReference type="RefSeq" id="WP_018374145.1">
    <property type="nucleotide sequence ID" value="NZ_LT906439.1"/>
</dbReference>
<sequence>MKKENLTTFIASRIRTLRKEKRYSQEKLAVDSGLDPRYVNKFENGRYNARLETIDKLLETLETSYSEFFQFDLQINQRELNQLLQILSEMPEEEQHEKLKAILTLLKS</sequence>
<evidence type="ECO:0000313" key="4">
    <source>
        <dbReference type="Proteomes" id="UP000215185"/>
    </source>
</evidence>
<evidence type="ECO:0000313" key="3">
    <source>
        <dbReference type="EMBL" id="SNU91124.1"/>
    </source>
</evidence>
<dbReference type="PANTHER" id="PTHR46797">
    <property type="entry name" value="HTH-TYPE TRANSCRIPTIONAL REGULATOR"/>
    <property type="match status" value="1"/>
</dbReference>
<dbReference type="Pfam" id="PF01381">
    <property type="entry name" value="HTH_3"/>
    <property type="match status" value="1"/>
</dbReference>
<feature type="domain" description="HTH cro/C1-type" evidence="2">
    <location>
        <begin position="14"/>
        <end position="68"/>
    </location>
</feature>
<dbReference type="GO" id="GO:0003677">
    <property type="term" value="F:DNA binding"/>
    <property type="evidence" value="ECO:0007669"/>
    <property type="project" value="UniProtKB-KW"/>
</dbReference>
<keyword evidence="4" id="KW-1185">Reference proteome</keyword>
<reference evidence="3 4" key="1">
    <citation type="submission" date="2017-06" db="EMBL/GenBank/DDBJ databases">
        <authorList>
            <consortium name="Pathogen Informatics"/>
        </authorList>
    </citation>
    <scope>NUCLEOTIDE SEQUENCE [LARGE SCALE GENOMIC DNA]</scope>
    <source>
        <strain evidence="3 4">NCTC13788</strain>
    </source>
</reference>
<gene>
    <name evidence="3" type="ORF">SAMEA4412692_02169</name>
</gene>
<evidence type="ECO:0000256" key="1">
    <source>
        <dbReference type="ARBA" id="ARBA00023125"/>
    </source>
</evidence>
<dbReference type="InterPro" id="IPR010982">
    <property type="entry name" value="Lambda_DNA-bd_dom_sf"/>
</dbReference>
<dbReference type="InterPro" id="IPR050807">
    <property type="entry name" value="TransReg_Diox_bact_type"/>
</dbReference>
<dbReference type="KEGG" id="smen:SAMEA4412692_2169"/>
<dbReference type="SUPFAM" id="SSF47413">
    <property type="entry name" value="lambda repressor-like DNA-binding domains"/>
    <property type="match status" value="1"/>
</dbReference>
<proteinExistence type="predicted"/>
<protein>
    <submittedName>
        <fullName evidence="3">Putative transcriptional regulator</fullName>
    </submittedName>
</protein>
<dbReference type="GO" id="GO:0003700">
    <property type="term" value="F:DNA-binding transcription factor activity"/>
    <property type="evidence" value="ECO:0007669"/>
    <property type="project" value="TreeGrafter"/>
</dbReference>
<organism evidence="3 4">
    <name type="scientific">Streptococcus merionis</name>
    <dbReference type="NCBI Taxonomy" id="400065"/>
    <lineage>
        <taxon>Bacteria</taxon>
        <taxon>Bacillati</taxon>
        <taxon>Bacillota</taxon>
        <taxon>Bacilli</taxon>
        <taxon>Lactobacillales</taxon>
        <taxon>Streptococcaceae</taxon>
        <taxon>Streptococcus</taxon>
    </lineage>
</organism>
<dbReference type="OrthoDB" id="1495025at2"/>
<accession>A0A239T2E9</accession>
<dbReference type="EMBL" id="LT906439">
    <property type="protein sequence ID" value="SNU91124.1"/>
    <property type="molecule type" value="Genomic_DNA"/>
</dbReference>